<dbReference type="OrthoDB" id="30826at2759"/>
<dbReference type="GO" id="GO:0006303">
    <property type="term" value="P:double-strand break repair via nonhomologous end joining"/>
    <property type="evidence" value="ECO:0007669"/>
    <property type="project" value="InterPro"/>
</dbReference>
<keyword evidence="13" id="KW-0234">DNA repair</keyword>
<feature type="region of interest" description="Disordered" evidence="17">
    <location>
        <begin position="722"/>
        <end position="746"/>
    </location>
</feature>
<dbReference type="Proteomes" id="UP000515163">
    <property type="component" value="Unplaced"/>
</dbReference>
<dbReference type="Pfam" id="PF03731">
    <property type="entry name" value="Ku_N"/>
    <property type="match status" value="1"/>
</dbReference>
<keyword evidence="14" id="KW-0539">Nucleus</keyword>
<feature type="domain" description="VWFA" evidence="18">
    <location>
        <begin position="6"/>
        <end position="162"/>
    </location>
</feature>
<dbReference type="GO" id="GO:0005737">
    <property type="term" value="C:cytoplasm"/>
    <property type="evidence" value="ECO:0007669"/>
    <property type="project" value="UniProtKB-ARBA"/>
</dbReference>
<dbReference type="Gene3D" id="2.40.290.10">
    <property type="match status" value="1"/>
</dbReference>
<dbReference type="InterPro" id="IPR036465">
    <property type="entry name" value="vWFA_dom_sf"/>
</dbReference>
<keyword evidence="8" id="KW-0347">Helicase</keyword>
<evidence type="ECO:0000256" key="10">
    <source>
        <dbReference type="ARBA" id="ARBA00022843"/>
    </source>
</evidence>
<reference evidence="20" key="1">
    <citation type="submission" date="2025-08" db="UniProtKB">
        <authorList>
            <consortium name="RefSeq"/>
        </authorList>
    </citation>
    <scope>IDENTIFICATION</scope>
    <source>
        <tissue evidence="20">Tentacle</tissue>
    </source>
</reference>
<dbReference type="Gene3D" id="1.10.1600.10">
    <property type="match status" value="1"/>
</dbReference>
<dbReference type="InterPro" id="IPR006164">
    <property type="entry name" value="DNA_bd_Ku70/Ku80"/>
</dbReference>
<dbReference type="SUPFAM" id="SSF100939">
    <property type="entry name" value="SPOC domain-like"/>
    <property type="match status" value="1"/>
</dbReference>
<dbReference type="GO" id="GO:0006310">
    <property type="term" value="P:DNA recombination"/>
    <property type="evidence" value="ECO:0007669"/>
    <property type="project" value="UniProtKB-KW"/>
</dbReference>
<keyword evidence="19" id="KW-1185">Reference proteome</keyword>
<dbReference type="FunFam" id="1.10.1600.10:FF:000002">
    <property type="entry name" value="X-ray repair cross-complementing protein 5"/>
    <property type="match status" value="1"/>
</dbReference>
<feature type="compositionally biased region" description="Acidic residues" evidence="17">
    <location>
        <begin position="722"/>
        <end position="740"/>
    </location>
</feature>
<dbReference type="GO" id="GO:0042162">
    <property type="term" value="F:telomeric DNA binding"/>
    <property type="evidence" value="ECO:0007669"/>
    <property type="project" value="InterPro"/>
</dbReference>
<organism evidence="19 20">
    <name type="scientific">Actinia tenebrosa</name>
    <name type="common">Australian red waratah sea anemone</name>
    <dbReference type="NCBI Taxonomy" id="6105"/>
    <lineage>
        <taxon>Eukaryota</taxon>
        <taxon>Metazoa</taxon>
        <taxon>Cnidaria</taxon>
        <taxon>Anthozoa</taxon>
        <taxon>Hexacorallia</taxon>
        <taxon>Actiniaria</taxon>
        <taxon>Actiniidae</taxon>
        <taxon>Actinia</taxon>
    </lineage>
</organism>
<dbReference type="GO" id="GO:0043564">
    <property type="term" value="C:Ku70:Ku80 complex"/>
    <property type="evidence" value="ECO:0007669"/>
    <property type="project" value="InterPro"/>
</dbReference>
<keyword evidence="4" id="KW-0158">Chromosome</keyword>
<dbReference type="RefSeq" id="XP_031552939.1">
    <property type="nucleotide sequence ID" value="XM_031697079.1"/>
</dbReference>
<dbReference type="Gene3D" id="3.40.50.410">
    <property type="entry name" value="von Willebrand factor, type A domain"/>
    <property type="match status" value="1"/>
</dbReference>
<evidence type="ECO:0000313" key="20">
    <source>
        <dbReference type="RefSeq" id="XP_031552939.1"/>
    </source>
</evidence>
<feature type="compositionally biased region" description="Polar residues" evidence="17">
    <location>
        <begin position="181"/>
        <end position="192"/>
    </location>
</feature>
<dbReference type="GO" id="GO:0005524">
    <property type="term" value="F:ATP binding"/>
    <property type="evidence" value="ECO:0007669"/>
    <property type="project" value="UniProtKB-KW"/>
</dbReference>
<evidence type="ECO:0000256" key="11">
    <source>
        <dbReference type="ARBA" id="ARBA00023125"/>
    </source>
</evidence>
<evidence type="ECO:0000259" key="18">
    <source>
        <dbReference type="PROSITE" id="PS50234"/>
    </source>
</evidence>
<dbReference type="PANTHER" id="PTHR12604:SF4">
    <property type="entry name" value="X-RAY REPAIR CROSS-COMPLEMENTING PROTEIN 5"/>
    <property type="match status" value="1"/>
</dbReference>
<evidence type="ECO:0000256" key="6">
    <source>
        <dbReference type="ARBA" id="ARBA00022763"/>
    </source>
</evidence>
<keyword evidence="5" id="KW-0547">Nucleotide-binding</keyword>
<evidence type="ECO:0000256" key="17">
    <source>
        <dbReference type="SAM" id="MobiDB-lite"/>
    </source>
</evidence>
<keyword evidence="6" id="KW-0227">DNA damage</keyword>
<evidence type="ECO:0000256" key="1">
    <source>
        <dbReference type="ARBA" id="ARBA00004123"/>
    </source>
</evidence>
<evidence type="ECO:0000256" key="12">
    <source>
        <dbReference type="ARBA" id="ARBA00023172"/>
    </source>
</evidence>
<evidence type="ECO:0000256" key="15">
    <source>
        <dbReference type="ARBA" id="ARBA00071961"/>
    </source>
</evidence>
<keyword evidence="7" id="KW-0378">Hydrolase</keyword>
<dbReference type="GO" id="GO:0016787">
    <property type="term" value="F:hydrolase activity"/>
    <property type="evidence" value="ECO:0007669"/>
    <property type="project" value="UniProtKB-KW"/>
</dbReference>
<dbReference type="SUPFAM" id="SSF101420">
    <property type="entry name" value="C-terminal domain of Ku80"/>
    <property type="match status" value="1"/>
</dbReference>
<comment type="subcellular location">
    <subcellularLocation>
        <location evidence="2">Chromosome</location>
    </subcellularLocation>
    <subcellularLocation>
        <location evidence="1">Nucleus</location>
    </subcellularLocation>
</comment>
<evidence type="ECO:0000313" key="19">
    <source>
        <dbReference type="Proteomes" id="UP000515163"/>
    </source>
</evidence>
<feature type="region of interest" description="Disordered" evidence="17">
    <location>
        <begin position="169"/>
        <end position="206"/>
    </location>
</feature>
<dbReference type="KEGG" id="aten:116290096"/>
<dbReference type="FunFam" id="1.25.40.240:FF:000001">
    <property type="entry name" value="X-ray repair cross-complementing protein 5"/>
    <property type="match status" value="1"/>
</dbReference>
<dbReference type="Pfam" id="PF02735">
    <property type="entry name" value="Ku"/>
    <property type="match status" value="1"/>
</dbReference>
<dbReference type="InParanoid" id="A0A6P8H938"/>
<proteinExistence type="inferred from homology"/>
<dbReference type="InterPro" id="IPR014893">
    <property type="entry name" value="Ku_PK_bind"/>
</dbReference>
<dbReference type="SMART" id="SM00559">
    <property type="entry name" value="Ku78"/>
    <property type="match status" value="1"/>
</dbReference>
<accession>A0A6P8H938</accession>
<dbReference type="PIRSF" id="PIRSF016570">
    <property type="entry name" value="Ku80"/>
    <property type="match status" value="1"/>
</dbReference>
<keyword evidence="11" id="KW-0238">DNA-binding</keyword>
<gene>
    <name evidence="20" type="primary">LOC116290096</name>
</gene>
<dbReference type="InterPro" id="IPR024193">
    <property type="entry name" value="Ku80"/>
</dbReference>
<dbReference type="FunFam" id="2.40.290.10:FF:000005">
    <property type="entry name" value="X-ray repair cross-complementing protein 5"/>
    <property type="match status" value="1"/>
</dbReference>
<dbReference type="GO" id="GO:0000723">
    <property type="term" value="P:telomere maintenance"/>
    <property type="evidence" value="ECO:0007669"/>
    <property type="project" value="InterPro"/>
</dbReference>
<evidence type="ECO:0000256" key="4">
    <source>
        <dbReference type="ARBA" id="ARBA00022454"/>
    </source>
</evidence>
<dbReference type="InterPro" id="IPR016194">
    <property type="entry name" value="SPOC-like_C_dom_sf"/>
</dbReference>
<dbReference type="Pfam" id="PF08785">
    <property type="entry name" value="Ku_PK_bind"/>
    <property type="match status" value="1"/>
</dbReference>
<dbReference type="InterPro" id="IPR036494">
    <property type="entry name" value="Ku_C_sf"/>
</dbReference>
<dbReference type="PROSITE" id="PS50234">
    <property type="entry name" value="VWFA"/>
    <property type="match status" value="1"/>
</dbReference>
<dbReference type="InterPro" id="IPR005160">
    <property type="entry name" value="Ku_C"/>
</dbReference>
<dbReference type="GO" id="GO:0003678">
    <property type="term" value="F:DNA helicase activity"/>
    <property type="evidence" value="ECO:0007669"/>
    <property type="project" value="InterPro"/>
</dbReference>
<name>A0A6P8H938_ACTTE</name>
<evidence type="ECO:0000256" key="7">
    <source>
        <dbReference type="ARBA" id="ARBA00022801"/>
    </source>
</evidence>
<dbReference type="GO" id="GO:0003690">
    <property type="term" value="F:double-stranded DNA binding"/>
    <property type="evidence" value="ECO:0007669"/>
    <property type="project" value="TreeGrafter"/>
</dbReference>
<protein>
    <recommendedName>
        <fullName evidence="15">X-ray repair cross-complementing protein 5</fullName>
    </recommendedName>
    <alternativeName>
        <fullName evidence="16">Ku80</fullName>
    </alternativeName>
</protein>
<dbReference type="CDD" id="cd00873">
    <property type="entry name" value="KU80"/>
    <property type="match status" value="1"/>
</dbReference>
<keyword evidence="12" id="KW-0233">DNA recombination</keyword>
<dbReference type="GO" id="GO:0003684">
    <property type="term" value="F:damaged DNA binding"/>
    <property type="evidence" value="ECO:0007669"/>
    <property type="project" value="InterPro"/>
</dbReference>
<keyword evidence="10" id="KW-0832">Ubl conjugation</keyword>
<dbReference type="AlphaFoldDB" id="A0A6P8H938"/>
<dbReference type="Pfam" id="PF03730">
    <property type="entry name" value="Ku_C"/>
    <property type="match status" value="1"/>
</dbReference>
<evidence type="ECO:0000256" key="2">
    <source>
        <dbReference type="ARBA" id="ARBA00004286"/>
    </source>
</evidence>
<dbReference type="Gene3D" id="1.25.40.240">
    <property type="entry name" value="Ku, C-terminal domain"/>
    <property type="match status" value="1"/>
</dbReference>
<evidence type="ECO:0000256" key="16">
    <source>
        <dbReference type="ARBA" id="ARBA00078350"/>
    </source>
</evidence>
<dbReference type="GeneID" id="116290096"/>
<dbReference type="PANTHER" id="PTHR12604">
    <property type="entry name" value="KU AUTOANTIGEN DNA HELICASE"/>
    <property type="match status" value="1"/>
</dbReference>
<keyword evidence="9" id="KW-0067">ATP-binding</keyword>
<evidence type="ECO:0000256" key="9">
    <source>
        <dbReference type="ARBA" id="ARBA00022840"/>
    </source>
</evidence>
<dbReference type="FunCoup" id="A0A6P8H938">
    <property type="interactions" value="1977"/>
</dbReference>
<evidence type="ECO:0000256" key="5">
    <source>
        <dbReference type="ARBA" id="ARBA00022741"/>
    </source>
</evidence>
<evidence type="ECO:0000256" key="14">
    <source>
        <dbReference type="ARBA" id="ARBA00023242"/>
    </source>
</evidence>
<sequence length="746" mass="83952">MAAKDAVAIILDVGVSMNQAPPGHETPLETSIKAINMIIQRKMFANAKDEFALILFGTDGTANHLNESHGGYENITVAKELGPPDLELLRFLHNNITSGSQETDFIDAVVVAMDLLRERTRGKKVEKKIYLFTDLGSPFGKDQLDLIINGLKEMEAEFILVGPDLYDDDDDNSDNARGEDTNGNQPSTSRGNGTHPPRKPKTPQQLAGEECIKHVLEEVDGQTYSFSCVLPMLSFFECRRIKQTTVFRGPLEIGTTLKINVYAYNRVREEKLASWKKLSAISQASANPDSMEVKMERSYHLNDEDQTEVQKDDVAQGYRYGKTIVPLTKIDKDSMKLTTEKCLSVLGFTSLDNIKRYQFIGENVVAFTAQPEDVHAGVALSAFINGMYESDTVAIVRYCFRKNAAPKLGFLSPHIKKDYECLLFTALPFMEDIRQFGFGSLDANKKLVPSDEQLQAIDNLVTAMDLTKAIRHENGDYEEALKPKCTFNPTRQRVFQCIQHRALNPDDHDLPELEPVIASYIEPSPEFKAKCSTQCLKVKDLFRLEKIEKKKTQQAAENIFKASVDNDLTTEPAAKRQRTEDAADETDFSMAAQAKGKVTEVGTVEPVADFKELISRKDVDQFDEAAKQMKDRIVQLIMDSFGDQFYPKAMDCVVALRQESIKAGEAEMFNDFLRDLKSKIFNQRGHGFWLRLVKDHLTLINKDESPDSSLTKDDATKFLDEVTTEEVEEPQEEEMDDADDLLAMMD</sequence>
<evidence type="ECO:0000256" key="13">
    <source>
        <dbReference type="ARBA" id="ARBA00023204"/>
    </source>
</evidence>
<comment type="similarity">
    <text evidence="3">Belongs to the ku80 family.</text>
</comment>
<dbReference type="SUPFAM" id="SSF53300">
    <property type="entry name" value="vWA-like"/>
    <property type="match status" value="1"/>
</dbReference>
<evidence type="ECO:0000256" key="3">
    <source>
        <dbReference type="ARBA" id="ARBA00007726"/>
    </source>
</evidence>
<dbReference type="InterPro" id="IPR005161">
    <property type="entry name" value="Ku_N"/>
</dbReference>
<dbReference type="InterPro" id="IPR002035">
    <property type="entry name" value="VWF_A"/>
</dbReference>
<dbReference type="GO" id="GO:0005694">
    <property type="term" value="C:chromosome"/>
    <property type="evidence" value="ECO:0007669"/>
    <property type="project" value="UniProtKB-SubCell"/>
</dbReference>
<evidence type="ECO:0000256" key="8">
    <source>
        <dbReference type="ARBA" id="ARBA00022806"/>
    </source>
</evidence>